<keyword evidence="3 6" id="KW-0687">Ribonucleoprotein</keyword>
<reference evidence="7 8" key="1">
    <citation type="submission" date="2019-03" db="EMBL/GenBank/DDBJ databases">
        <title>Genomic Encyclopedia of Type Strains, Phase IV (KMG-IV): sequencing the most valuable type-strain genomes for metagenomic binning, comparative biology and taxonomic classification.</title>
        <authorList>
            <person name="Goeker M."/>
        </authorList>
    </citation>
    <scope>NUCLEOTIDE SEQUENCE [LARGE SCALE GENOMIC DNA]</scope>
    <source>
        <strain evidence="7 8">DSM 18792</strain>
    </source>
</reference>
<dbReference type="CDD" id="cd00473">
    <property type="entry name" value="bS6"/>
    <property type="match status" value="1"/>
</dbReference>
<keyword evidence="6" id="KW-0699">rRNA-binding</keyword>
<keyword evidence="2 6" id="KW-0689">Ribosomal protein</keyword>
<dbReference type="EMBL" id="SLUP01000008">
    <property type="protein sequence ID" value="TCL63994.1"/>
    <property type="molecule type" value="Genomic_DNA"/>
</dbReference>
<dbReference type="InterPro" id="IPR035980">
    <property type="entry name" value="Ribosomal_bS6_sf"/>
</dbReference>
<dbReference type="GO" id="GO:0006412">
    <property type="term" value="P:translation"/>
    <property type="evidence" value="ECO:0007669"/>
    <property type="project" value="UniProtKB-UniRule"/>
</dbReference>
<dbReference type="Proteomes" id="UP000295455">
    <property type="component" value="Unassembled WGS sequence"/>
</dbReference>
<evidence type="ECO:0000256" key="2">
    <source>
        <dbReference type="ARBA" id="ARBA00022980"/>
    </source>
</evidence>
<evidence type="ECO:0000313" key="7">
    <source>
        <dbReference type="EMBL" id="TCL63994.1"/>
    </source>
</evidence>
<name>A0A4R1RDN7_9FLAO</name>
<dbReference type="PANTHER" id="PTHR21011:SF1">
    <property type="entry name" value="SMALL RIBOSOMAL SUBUNIT PROTEIN BS6M"/>
    <property type="match status" value="1"/>
</dbReference>
<comment type="similarity">
    <text evidence="1 6">Belongs to the bacterial ribosomal protein bS6 family.</text>
</comment>
<dbReference type="GO" id="GO:0003735">
    <property type="term" value="F:structural constituent of ribosome"/>
    <property type="evidence" value="ECO:0007669"/>
    <property type="project" value="InterPro"/>
</dbReference>
<dbReference type="HAMAP" id="MF_00360">
    <property type="entry name" value="Ribosomal_bS6"/>
    <property type="match status" value="1"/>
</dbReference>
<evidence type="ECO:0000256" key="6">
    <source>
        <dbReference type="HAMAP-Rule" id="MF_00360"/>
    </source>
</evidence>
<dbReference type="SUPFAM" id="SSF54995">
    <property type="entry name" value="Ribosomal protein S6"/>
    <property type="match status" value="1"/>
</dbReference>
<sequence length="123" mass="14633">MHPFLTINTIFMNHYETVFILNPVLSEDQIKETVKKYEDFLVSNGAKMVSKEDWGLKKLAYPIQNKKSGFYHLFEYTVAGEVINTLEVEFRRDERFMRYLTVALDKHAISWAERRRVKLKQKA</sequence>
<evidence type="ECO:0000313" key="8">
    <source>
        <dbReference type="Proteomes" id="UP000295455"/>
    </source>
</evidence>
<evidence type="ECO:0000256" key="1">
    <source>
        <dbReference type="ARBA" id="ARBA00009512"/>
    </source>
</evidence>
<dbReference type="GO" id="GO:0005840">
    <property type="term" value="C:ribosome"/>
    <property type="evidence" value="ECO:0007669"/>
    <property type="project" value="UniProtKB-KW"/>
</dbReference>
<protein>
    <recommendedName>
        <fullName evidence="5 6">Small ribosomal subunit protein bS6</fullName>
    </recommendedName>
</protein>
<dbReference type="AlphaFoldDB" id="A0A4R1RDN7"/>
<dbReference type="InterPro" id="IPR020814">
    <property type="entry name" value="Ribosomal_S6_plastid/chlpt"/>
</dbReference>
<dbReference type="Gene3D" id="3.30.70.60">
    <property type="match status" value="1"/>
</dbReference>
<comment type="function">
    <text evidence="4 6">Binds together with bS18 to 16S ribosomal RNA.</text>
</comment>
<dbReference type="GO" id="GO:0005737">
    <property type="term" value="C:cytoplasm"/>
    <property type="evidence" value="ECO:0007669"/>
    <property type="project" value="UniProtKB-ARBA"/>
</dbReference>
<dbReference type="NCBIfam" id="TIGR00166">
    <property type="entry name" value="S6"/>
    <property type="match status" value="1"/>
</dbReference>
<dbReference type="InterPro" id="IPR014717">
    <property type="entry name" value="Transl_elong_EF1B/ribsomal_bS6"/>
</dbReference>
<organism evidence="7 8">
    <name type="scientific">Mariniflexile fucanivorans</name>
    <dbReference type="NCBI Taxonomy" id="264023"/>
    <lineage>
        <taxon>Bacteria</taxon>
        <taxon>Pseudomonadati</taxon>
        <taxon>Bacteroidota</taxon>
        <taxon>Flavobacteriia</taxon>
        <taxon>Flavobacteriales</taxon>
        <taxon>Flavobacteriaceae</taxon>
        <taxon>Mariniflexile</taxon>
    </lineage>
</organism>
<proteinExistence type="inferred from homology"/>
<evidence type="ECO:0000256" key="5">
    <source>
        <dbReference type="ARBA" id="ARBA00035294"/>
    </source>
</evidence>
<dbReference type="Pfam" id="PF01250">
    <property type="entry name" value="Ribosomal_S6"/>
    <property type="match status" value="1"/>
</dbReference>
<gene>
    <name evidence="6" type="primary">rpsF</name>
    <name evidence="7" type="ORF">EV196_108191</name>
</gene>
<dbReference type="GO" id="GO:0070181">
    <property type="term" value="F:small ribosomal subunit rRNA binding"/>
    <property type="evidence" value="ECO:0007669"/>
    <property type="project" value="TreeGrafter"/>
</dbReference>
<accession>A0A4R1RDN7</accession>
<dbReference type="GO" id="GO:1990904">
    <property type="term" value="C:ribonucleoprotein complex"/>
    <property type="evidence" value="ECO:0007669"/>
    <property type="project" value="UniProtKB-KW"/>
</dbReference>
<comment type="caution">
    <text evidence="7">The sequence shown here is derived from an EMBL/GenBank/DDBJ whole genome shotgun (WGS) entry which is preliminary data.</text>
</comment>
<keyword evidence="6" id="KW-0694">RNA-binding</keyword>
<keyword evidence="8" id="KW-1185">Reference proteome</keyword>
<evidence type="ECO:0000256" key="4">
    <source>
        <dbReference type="ARBA" id="ARBA00035104"/>
    </source>
</evidence>
<dbReference type="InterPro" id="IPR000529">
    <property type="entry name" value="Ribosomal_bS6"/>
</dbReference>
<evidence type="ECO:0000256" key="3">
    <source>
        <dbReference type="ARBA" id="ARBA00023274"/>
    </source>
</evidence>
<dbReference type="PANTHER" id="PTHR21011">
    <property type="entry name" value="MITOCHONDRIAL 28S RIBOSOMAL PROTEIN S6"/>
    <property type="match status" value="1"/>
</dbReference>